<proteinExistence type="predicted"/>
<dbReference type="AlphaFoldDB" id="A0A7J8Y1K0"/>
<evidence type="ECO:0000313" key="3">
    <source>
        <dbReference type="EMBL" id="MBA0693448.1"/>
    </source>
</evidence>
<evidence type="ECO:0000256" key="2">
    <source>
        <dbReference type="SAM" id="Phobius"/>
    </source>
</evidence>
<dbReference type="EMBL" id="JABFAA010000010">
    <property type="protein sequence ID" value="MBA0693448.1"/>
    <property type="molecule type" value="Genomic_DNA"/>
</dbReference>
<protein>
    <recommendedName>
        <fullName evidence="5">Protein DCL, chloroplastic</fullName>
    </recommendedName>
</protein>
<dbReference type="GO" id="GO:0009658">
    <property type="term" value="P:chloroplast organization"/>
    <property type="evidence" value="ECO:0007669"/>
    <property type="project" value="TreeGrafter"/>
</dbReference>
<keyword evidence="4" id="KW-1185">Reference proteome</keyword>
<keyword evidence="2" id="KW-0472">Membrane</keyword>
<name>A0A7J8Y1K0_GOSAI</name>
<dbReference type="Gene3D" id="3.10.450.40">
    <property type="match status" value="2"/>
</dbReference>
<evidence type="ECO:0000256" key="1">
    <source>
        <dbReference type="SAM" id="MobiDB-lite"/>
    </source>
</evidence>
<sequence length="313" mass="36110">MASILNPPPPPYFHRTSMPTSVSSSPVILSYPFLKTTSLQVRFKALRTWSDGGKIGSQEAYGADFLRKPSTVPKKDSDGILEEEEGSEGKRNRGEWTDWEDRILEDTVPLVGFVRMIIHSGKYGAGDRLSPEHERTILERLLPYHPEFEKKIGCGIDYITVIVGCAACSAPDVIRHVWVLFLSYFPVDLFARIFICFLVFRHVKMCIYNCFHHIDLDYAEGIALDIIGQHSFFRLTQLLFHSPLTWIALQLEQITVVGYHPDFVGSRCLFIVRKDGELVDFSYWKCIKGLIRKNYPLYADSFILRHFRRRRRS</sequence>
<evidence type="ECO:0008006" key="5">
    <source>
        <dbReference type="Google" id="ProtNLM"/>
    </source>
</evidence>
<dbReference type="PANTHER" id="PTHR33415:SF15">
    <property type="entry name" value="PROTEIN DCL HOMOLOG, CHLOROPLASTIC"/>
    <property type="match status" value="1"/>
</dbReference>
<feature type="transmembrane region" description="Helical" evidence="2">
    <location>
        <begin position="177"/>
        <end position="200"/>
    </location>
</feature>
<comment type="caution">
    <text evidence="3">The sequence shown here is derived from an EMBL/GenBank/DDBJ whole genome shotgun (WGS) entry which is preliminary data.</text>
</comment>
<accession>A0A7J8Y1K0</accession>
<dbReference type="Pfam" id="PF11523">
    <property type="entry name" value="DUF3223"/>
    <property type="match status" value="2"/>
</dbReference>
<dbReference type="InterPro" id="IPR044673">
    <property type="entry name" value="DCL-like"/>
</dbReference>
<evidence type="ECO:0000313" key="4">
    <source>
        <dbReference type="Proteomes" id="UP000593577"/>
    </source>
</evidence>
<reference evidence="3 4" key="1">
    <citation type="journal article" date="2019" name="Genome Biol. Evol.">
        <title>Insights into the evolution of the New World diploid cottons (Gossypium, subgenus Houzingenia) based on genome sequencing.</title>
        <authorList>
            <person name="Grover C.E."/>
            <person name="Arick M.A. 2nd"/>
            <person name="Thrash A."/>
            <person name="Conover J.L."/>
            <person name="Sanders W.S."/>
            <person name="Peterson D.G."/>
            <person name="Frelichowski J.E."/>
            <person name="Scheffler J.A."/>
            <person name="Scheffler B.E."/>
            <person name="Wendel J.F."/>
        </authorList>
    </citation>
    <scope>NUCLEOTIDE SEQUENCE [LARGE SCALE GENOMIC DNA]</scope>
    <source>
        <strain evidence="3">185</strain>
        <tissue evidence="3">Leaf</tissue>
    </source>
</reference>
<keyword evidence="2" id="KW-0812">Transmembrane</keyword>
<dbReference type="GO" id="GO:0009507">
    <property type="term" value="C:chloroplast"/>
    <property type="evidence" value="ECO:0007669"/>
    <property type="project" value="TreeGrafter"/>
</dbReference>
<dbReference type="Proteomes" id="UP000593577">
    <property type="component" value="Unassembled WGS sequence"/>
</dbReference>
<dbReference type="PANTHER" id="PTHR33415">
    <property type="entry name" value="PROTEIN EMBRYO DEFECTIVE 514"/>
    <property type="match status" value="1"/>
</dbReference>
<gene>
    <name evidence="3" type="ORF">Goari_003821</name>
</gene>
<dbReference type="GO" id="GO:1901259">
    <property type="term" value="P:chloroplast rRNA processing"/>
    <property type="evidence" value="ECO:0007669"/>
    <property type="project" value="TreeGrafter"/>
</dbReference>
<organism evidence="3 4">
    <name type="scientific">Gossypium aridum</name>
    <name type="common">American cotton</name>
    <name type="synonym">Erioxylum aridum</name>
    <dbReference type="NCBI Taxonomy" id="34290"/>
    <lineage>
        <taxon>Eukaryota</taxon>
        <taxon>Viridiplantae</taxon>
        <taxon>Streptophyta</taxon>
        <taxon>Embryophyta</taxon>
        <taxon>Tracheophyta</taxon>
        <taxon>Spermatophyta</taxon>
        <taxon>Magnoliopsida</taxon>
        <taxon>eudicotyledons</taxon>
        <taxon>Gunneridae</taxon>
        <taxon>Pentapetalae</taxon>
        <taxon>rosids</taxon>
        <taxon>malvids</taxon>
        <taxon>Malvales</taxon>
        <taxon>Malvaceae</taxon>
        <taxon>Malvoideae</taxon>
        <taxon>Gossypium</taxon>
    </lineage>
</organism>
<feature type="region of interest" description="Disordered" evidence="1">
    <location>
        <begin position="66"/>
        <end position="93"/>
    </location>
</feature>
<keyword evidence="2" id="KW-1133">Transmembrane helix</keyword>